<evidence type="ECO:0000313" key="3">
    <source>
        <dbReference type="Proteomes" id="UP000290985"/>
    </source>
</evidence>
<evidence type="ECO:0000256" key="1">
    <source>
        <dbReference type="SAM" id="Phobius"/>
    </source>
</evidence>
<keyword evidence="1" id="KW-1133">Transmembrane helix</keyword>
<dbReference type="KEGG" id="mcit:NCTC10181_00483"/>
<accession>A0A449B1Z8</accession>
<sequence>MNITEKLLKARSLAKMSLIIWLINILFFILLIIEAVITFGAFFIPVIWIVLFGISVLLFVIGSITIFVAKILLTIRLNEIKRYYLANDLAQSNSYGTLMILTIVGFFIPIISIVTYFMILNRTSESLSFSKSTM</sequence>
<dbReference type="RefSeq" id="WP_129725439.1">
    <property type="nucleotide sequence ID" value="NZ_LR215036.1"/>
</dbReference>
<gene>
    <name evidence="2" type="ORF">NCTC10181_00483</name>
</gene>
<dbReference type="Proteomes" id="UP000290985">
    <property type="component" value="Chromosome"/>
</dbReference>
<protein>
    <submittedName>
        <fullName evidence="2">Uncharacterized protein</fullName>
    </submittedName>
</protein>
<reference evidence="2 3" key="1">
    <citation type="submission" date="2019-01" db="EMBL/GenBank/DDBJ databases">
        <authorList>
            <consortium name="Pathogen Informatics"/>
        </authorList>
    </citation>
    <scope>NUCLEOTIDE SEQUENCE [LARGE SCALE GENOMIC DNA]</scope>
    <source>
        <strain evidence="2 3">NCTC10181</strain>
    </source>
</reference>
<feature type="transmembrane region" description="Helical" evidence="1">
    <location>
        <begin position="94"/>
        <end position="119"/>
    </location>
</feature>
<keyword evidence="1" id="KW-0472">Membrane</keyword>
<keyword evidence="3" id="KW-1185">Reference proteome</keyword>
<organism evidence="2 3">
    <name type="scientific">Mycoplasmopsis citelli</name>
    <dbReference type="NCBI Taxonomy" id="171281"/>
    <lineage>
        <taxon>Bacteria</taxon>
        <taxon>Bacillati</taxon>
        <taxon>Mycoplasmatota</taxon>
        <taxon>Mycoplasmoidales</taxon>
        <taxon>Metamycoplasmataceae</taxon>
        <taxon>Mycoplasmopsis</taxon>
    </lineage>
</organism>
<proteinExistence type="predicted"/>
<feature type="transmembrane region" description="Helical" evidence="1">
    <location>
        <begin position="21"/>
        <end position="44"/>
    </location>
</feature>
<feature type="transmembrane region" description="Helical" evidence="1">
    <location>
        <begin position="50"/>
        <end position="73"/>
    </location>
</feature>
<dbReference type="AlphaFoldDB" id="A0A449B1Z8"/>
<name>A0A449B1Z8_9BACT</name>
<evidence type="ECO:0000313" key="2">
    <source>
        <dbReference type="EMBL" id="VEU74628.1"/>
    </source>
</evidence>
<keyword evidence="1" id="KW-0812">Transmembrane</keyword>
<dbReference type="EMBL" id="LR215036">
    <property type="protein sequence ID" value="VEU74628.1"/>
    <property type="molecule type" value="Genomic_DNA"/>
</dbReference>